<name>A0ABM6SYZ0_9ACTN</name>
<accession>A0ABM6SYZ0</accession>
<dbReference type="Proteomes" id="UP000238413">
    <property type="component" value="Chromosome"/>
</dbReference>
<dbReference type="RefSeq" id="WP_099500335.1">
    <property type="nucleotide sequence ID" value="NZ_CP026652.1"/>
</dbReference>
<dbReference type="EMBL" id="CP026652">
    <property type="protein sequence ID" value="AVH59955.1"/>
    <property type="molecule type" value="Genomic_DNA"/>
</dbReference>
<gene>
    <name evidence="1" type="ORF">C4B68_33940</name>
</gene>
<proteinExistence type="predicted"/>
<evidence type="ECO:0008006" key="3">
    <source>
        <dbReference type="Google" id="ProtNLM"/>
    </source>
</evidence>
<evidence type="ECO:0000313" key="2">
    <source>
        <dbReference type="Proteomes" id="UP000238413"/>
    </source>
</evidence>
<evidence type="ECO:0000313" key="1">
    <source>
        <dbReference type="EMBL" id="AVH59955.1"/>
    </source>
</evidence>
<sequence length="122" mass="13883">MTDDQETFHRYGTPCANERYLAHFGLQVDPWDLDQCAECEFCGSCVIHICYRDDASTLLHLDHFKDFANSGEPECGSIGGPSNLVPSQYRPRPCNLPPGHGGKWHRARMGWHWPVARVGERR</sequence>
<reference evidence="1 2" key="1">
    <citation type="submission" date="2018-02" db="EMBL/GenBank/DDBJ databases">
        <title>Complete genome sequence of Streptomyces dengpaensis, the producer of angucyclines.</title>
        <authorList>
            <person name="Yumei L."/>
        </authorList>
    </citation>
    <scope>NUCLEOTIDE SEQUENCE [LARGE SCALE GENOMIC DNA]</scope>
    <source>
        <strain evidence="1 2">XZHG99</strain>
    </source>
</reference>
<keyword evidence="2" id="KW-1185">Reference proteome</keyword>
<protein>
    <recommendedName>
        <fullName evidence="3">4Fe-4S ferredoxin-type domain-containing protein</fullName>
    </recommendedName>
</protein>
<organism evidence="1 2">
    <name type="scientific">Streptomyces dengpaensis</name>
    <dbReference type="NCBI Taxonomy" id="2049881"/>
    <lineage>
        <taxon>Bacteria</taxon>
        <taxon>Bacillati</taxon>
        <taxon>Actinomycetota</taxon>
        <taxon>Actinomycetes</taxon>
        <taxon>Kitasatosporales</taxon>
        <taxon>Streptomycetaceae</taxon>
        <taxon>Streptomyces</taxon>
    </lineage>
</organism>